<proteinExistence type="predicted"/>
<evidence type="ECO:0000313" key="1">
    <source>
        <dbReference type="EMBL" id="KAH3829624.1"/>
    </source>
</evidence>
<comment type="caution">
    <text evidence="1">The sequence shown here is derived from an EMBL/GenBank/DDBJ whole genome shotgun (WGS) entry which is preliminary data.</text>
</comment>
<organism evidence="1 2">
    <name type="scientific">Dreissena polymorpha</name>
    <name type="common">Zebra mussel</name>
    <name type="synonym">Mytilus polymorpha</name>
    <dbReference type="NCBI Taxonomy" id="45954"/>
    <lineage>
        <taxon>Eukaryota</taxon>
        <taxon>Metazoa</taxon>
        <taxon>Spiralia</taxon>
        <taxon>Lophotrochozoa</taxon>
        <taxon>Mollusca</taxon>
        <taxon>Bivalvia</taxon>
        <taxon>Autobranchia</taxon>
        <taxon>Heteroconchia</taxon>
        <taxon>Euheterodonta</taxon>
        <taxon>Imparidentia</taxon>
        <taxon>Neoheterodontei</taxon>
        <taxon>Myida</taxon>
        <taxon>Dreissenoidea</taxon>
        <taxon>Dreissenidae</taxon>
        <taxon>Dreissena</taxon>
    </lineage>
</organism>
<dbReference type="Proteomes" id="UP000828390">
    <property type="component" value="Unassembled WGS sequence"/>
</dbReference>
<dbReference type="AlphaFoldDB" id="A0A9D4K088"/>
<evidence type="ECO:0000313" key="2">
    <source>
        <dbReference type="Proteomes" id="UP000828390"/>
    </source>
</evidence>
<protein>
    <submittedName>
        <fullName evidence="1">Uncharacterized protein</fullName>
    </submittedName>
</protein>
<name>A0A9D4K088_DREPO</name>
<reference evidence="1" key="1">
    <citation type="journal article" date="2019" name="bioRxiv">
        <title>The Genome of the Zebra Mussel, Dreissena polymorpha: A Resource for Invasive Species Research.</title>
        <authorList>
            <person name="McCartney M.A."/>
            <person name="Auch B."/>
            <person name="Kono T."/>
            <person name="Mallez S."/>
            <person name="Zhang Y."/>
            <person name="Obille A."/>
            <person name="Becker A."/>
            <person name="Abrahante J.E."/>
            <person name="Garbe J."/>
            <person name="Badalamenti J.P."/>
            <person name="Herman A."/>
            <person name="Mangelson H."/>
            <person name="Liachko I."/>
            <person name="Sullivan S."/>
            <person name="Sone E.D."/>
            <person name="Koren S."/>
            <person name="Silverstein K.A.T."/>
            <person name="Beckman K.B."/>
            <person name="Gohl D.M."/>
        </authorList>
    </citation>
    <scope>NUCLEOTIDE SEQUENCE</scope>
    <source>
        <strain evidence="1">Duluth1</strain>
        <tissue evidence="1">Whole animal</tissue>
    </source>
</reference>
<keyword evidence="2" id="KW-1185">Reference proteome</keyword>
<sequence>MEVIFKKAATIKTETRHHYRNIFERDHTTENSRKTQTSHLKHIFIVIRDILLWNKMNVEDIRKNLKTSSIGRLRRRERKVLTKFHNNLAINEASIVDTSFFYLNQFHKDWAINVITSLLTSSINAASRVFTR</sequence>
<gene>
    <name evidence="1" type="ORF">DPMN_102851</name>
</gene>
<reference evidence="1" key="2">
    <citation type="submission" date="2020-11" db="EMBL/GenBank/DDBJ databases">
        <authorList>
            <person name="McCartney M.A."/>
            <person name="Auch B."/>
            <person name="Kono T."/>
            <person name="Mallez S."/>
            <person name="Becker A."/>
            <person name="Gohl D.M."/>
            <person name="Silverstein K.A.T."/>
            <person name="Koren S."/>
            <person name="Bechman K.B."/>
            <person name="Herman A."/>
            <person name="Abrahante J.E."/>
            <person name="Garbe J."/>
        </authorList>
    </citation>
    <scope>NUCLEOTIDE SEQUENCE</scope>
    <source>
        <strain evidence="1">Duluth1</strain>
        <tissue evidence="1">Whole animal</tissue>
    </source>
</reference>
<accession>A0A9D4K088</accession>
<dbReference type="EMBL" id="JAIWYP010000004">
    <property type="protein sequence ID" value="KAH3829624.1"/>
    <property type="molecule type" value="Genomic_DNA"/>
</dbReference>